<sequence length="462" mass="52437">MIQHPNKNYIDPIEIEIKDQHAHCFHANKEPDGKPWYHDIKKFLATQKYLENATNGQNRVLRRLANHCFVNEKILYKRNPDLDLLRCVDAAKDFRLLEEIHAGKCGPYMNGFTLAKKILRVRYFWMTMDSDNILYIQKCHQCQIHRNFIRVPPNQLNVEASTYKAVIKKVVVDFVPNNIVCKFGMPESTIIDNATNLNSDLTREICEKFGIVHRNSTAYIPQMNGVVEAANKNIKRQWHEKLPFALLGYRTTMRTSIWATPYMLVYGTEAVMRTEVEIPSLRVIEEANMDDAEWIRIRKEHLMLIDEKRMDVVCHSELYQNRIASAFNKRVKPGQFSLGQLVLKKIFPHNEEAKGKLALNKQGPYMYMVPRKKARTSQGANATPGVAVDSIPDDMGEHPRGDDISPTTTLPDSTTPAQNPPIPIPTQGSTIPPTNILVPPPAPAPGPGVSEGNLMGAIHMLA</sequence>
<reference evidence="2" key="2">
    <citation type="submission" date="2025-08" db="UniProtKB">
        <authorList>
            <consortium name="RefSeq"/>
        </authorList>
    </citation>
    <scope>IDENTIFICATION</scope>
    <source>
        <tissue evidence="2">Leaf</tissue>
    </source>
</reference>
<evidence type="ECO:0000313" key="2">
    <source>
        <dbReference type="RefSeq" id="XP_075087783.1"/>
    </source>
</evidence>
<organism evidence="1 2">
    <name type="scientific">Nicotiana tabacum</name>
    <name type="common">Common tobacco</name>
    <dbReference type="NCBI Taxonomy" id="4097"/>
    <lineage>
        <taxon>Eukaryota</taxon>
        <taxon>Viridiplantae</taxon>
        <taxon>Streptophyta</taxon>
        <taxon>Embryophyta</taxon>
        <taxon>Tracheophyta</taxon>
        <taxon>Spermatophyta</taxon>
        <taxon>Magnoliopsida</taxon>
        <taxon>eudicotyledons</taxon>
        <taxon>Gunneridae</taxon>
        <taxon>Pentapetalae</taxon>
        <taxon>asterids</taxon>
        <taxon>lamiids</taxon>
        <taxon>Solanales</taxon>
        <taxon>Solanaceae</taxon>
        <taxon>Nicotianoideae</taxon>
        <taxon>Nicotianeae</taxon>
        <taxon>Nicotiana</taxon>
    </lineage>
</organism>
<dbReference type="Proteomes" id="UP000790787">
    <property type="component" value="Chromosome 15"/>
</dbReference>
<keyword evidence="1" id="KW-1185">Reference proteome</keyword>
<evidence type="ECO:0000313" key="1">
    <source>
        <dbReference type="Proteomes" id="UP000790787"/>
    </source>
</evidence>
<proteinExistence type="predicted"/>
<reference evidence="1" key="1">
    <citation type="journal article" date="2014" name="Nat. Commun.">
        <title>The tobacco genome sequence and its comparison with those of tomato and potato.</title>
        <authorList>
            <person name="Sierro N."/>
            <person name="Battey J.N."/>
            <person name="Ouadi S."/>
            <person name="Bakaher N."/>
            <person name="Bovet L."/>
            <person name="Willig A."/>
            <person name="Goepfert S."/>
            <person name="Peitsch M.C."/>
            <person name="Ivanov N.V."/>
        </authorList>
    </citation>
    <scope>NUCLEOTIDE SEQUENCE [LARGE SCALE GENOMIC DNA]</scope>
</reference>
<dbReference type="RefSeq" id="XP_075087783.1">
    <property type="nucleotide sequence ID" value="XM_075231682.1"/>
</dbReference>
<name>A0AC58SS25_TOBAC</name>
<accession>A0AC58SS25</accession>
<protein>
    <submittedName>
        <fullName evidence="2">Uncharacterized protein LOC142169776</fullName>
    </submittedName>
</protein>
<gene>
    <name evidence="2" type="primary">LOC142169776</name>
</gene>